<dbReference type="Pfam" id="PF03372">
    <property type="entry name" value="Exo_endo_phos"/>
    <property type="match status" value="1"/>
</dbReference>
<keyword evidence="2" id="KW-0255">Endonuclease</keyword>
<evidence type="ECO:0000313" key="2">
    <source>
        <dbReference type="EMBL" id="TWT74521.1"/>
    </source>
</evidence>
<dbReference type="PANTHER" id="PTHR14859:SF15">
    <property type="entry name" value="ENDONUCLEASE_EXONUCLEASE_PHOSPHATASE DOMAIN-CONTAINING PROTEIN"/>
    <property type="match status" value="1"/>
</dbReference>
<keyword evidence="2" id="KW-0269">Exonuclease</keyword>
<dbReference type="EMBL" id="SJPO01000008">
    <property type="protein sequence ID" value="TWT74521.1"/>
    <property type="molecule type" value="Genomic_DNA"/>
</dbReference>
<dbReference type="GO" id="GO:0006506">
    <property type="term" value="P:GPI anchor biosynthetic process"/>
    <property type="evidence" value="ECO:0007669"/>
    <property type="project" value="TreeGrafter"/>
</dbReference>
<keyword evidence="2" id="KW-0378">Hydrolase</keyword>
<organism evidence="2 3">
    <name type="scientific">Posidoniimonas polymericola</name>
    <dbReference type="NCBI Taxonomy" id="2528002"/>
    <lineage>
        <taxon>Bacteria</taxon>
        <taxon>Pseudomonadati</taxon>
        <taxon>Planctomycetota</taxon>
        <taxon>Planctomycetia</taxon>
        <taxon>Pirellulales</taxon>
        <taxon>Lacipirellulaceae</taxon>
        <taxon>Posidoniimonas</taxon>
    </lineage>
</organism>
<comment type="caution">
    <text evidence="2">The sequence shown here is derived from an EMBL/GenBank/DDBJ whole genome shotgun (WGS) entry which is preliminary data.</text>
</comment>
<gene>
    <name evidence="2" type="ORF">Pla123a_33440</name>
</gene>
<name>A0A5C5YHS5_9BACT</name>
<proteinExistence type="predicted"/>
<feature type="domain" description="Endonuclease/exonuclease/phosphatase" evidence="1">
    <location>
        <begin position="67"/>
        <end position="290"/>
    </location>
</feature>
<sequence length="305" mass="33516">MIATRYNQGSLRHALPHLLCAMKIPLRDSLTPKHCRPGVATWLALLIVMAMPPAVRAADGPIQLRVMSYNIHHGEGVDGKIDLSRIARVINDARVDVVALQEVDSGVERTAGVDQPRELARLTGLAIVFGDNIAYQGGRYGNAVLSRFPVEECVNHPLPSHYEGEQRGVMRVVLKTPDGWPAVRVLATHFDYRQGSTERLDSAEVVNQLLRDTAPDARSLTLLVGDLNAQPGSPTLLRLAEQWRSASAAPAPTFPVDHPTRQIDHVLVGKSSRWQNESFEVLAEPTASDHRPIVATLRFAPQQLD</sequence>
<dbReference type="PANTHER" id="PTHR14859">
    <property type="entry name" value="CALCOFLUOR WHITE HYPERSENSITIVE PROTEIN PRECURSOR"/>
    <property type="match status" value="1"/>
</dbReference>
<dbReference type="GO" id="GO:0016020">
    <property type="term" value="C:membrane"/>
    <property type="evidence" value="ECO:0007669"/>
    <property type="project" value="GOC"/>
</dbReference>
<dbReference type="Gene3D" id="3.60.10.10">
    <property type="entry name" value="Endonuclease/exonuclease/phosphatase"/>
    <property type="match status" value="1"/>
</dbReference>
<evidence type="ECO:0000259" key="1">
    <source>
        <dbReference type="Pfam" id="PF03372"/>
    </source>
</evidence>
<dbReference type="SUPFAM" id="SSF56219">
    <property type="entry name" value="DNase I-like"/>
    <property type="match status" value="1"/>
</dbReference>
<evidence type="ECO:0000313" key="3">
    <source>
        <dbReference type="Proteomes" id="UP000318478"/>
    </source>
</evidence>
<dbReference type="AlphaFoldDB" id="A0A5C5YHS5"/>
<dbReference type="InterPro" id="IPR036691">
    <property type="entry name" value="Endo/exonu/phosph_ase_sf"/>
</dbReference>
<protein>
    <submittedName>
        <fullName evidence="2">Endonuclease/Exonuclease/phosphatase family protein</fullName>
    </submittedName>
</protein>
<dbReference type="GO" id="GO:0004527">
    <property type="term" value="F:exonuclease activity"/>
    <property type="evidence" value="ECO:0007669"/>
    <property type="project" value="UniProtKB-KW"/>
</dbReference>
<dbReference type="GO" id="GO:0004519">
    <property type="term" value="F:endonuclease activity"/>
    <property type="evidence" value="ECO:0007669"/>
    <property type="project" value="UniProtKB-KW"/>
</dbReference>
<reference evidence="2 3" key="1">
    <citation type="submission" date="2019-02" db="EMBL/GenBank/DDBJ databases">
        <title>Deep-cultivation of Planctomycetes and their phenomic and genomic characterization uncovers novel biology.</title>
        <authorList>
            <person name="Wiegand S."/>
            <person name="Jogler M."/>
            <person name="Boedeker C."/>
            <person name="Pinto D."/>
            <person name="Vollmers J."/>
            <person name="Rivas-Marin E."/>
            <person name="Kohn T."/>
            <person name="Peeters S.H."/>
            <person name="Heuer A."/>
            <person name="Rast P."/>
            <person name="Oberbeckmann S."/>
            <person name="Bunk B."/>
            <person name="Jeske O."/>
            <person name="Meyerdierks A."/>
            <person name="Storesund J.E."/>
            <person name="Kallscheuer N."/>
            <person name="Luecker S."/>
            <person name="Lage O.M."/>
            <person name="Pohl T."/>
            <person name="Merkel B.J."/>
            <person name="Hornburger P."/>
            <person name="Mueller R.-W."/>
            <person name="Bruemmer F."/>
            <person name="Labrenz M."/>
            <person name="Spormann A.M."/>
            <person name="Op Den Camp H."/>
            <person name="Overmann J."/>
            <person name="Amann R."/>
            <person name="Jetten M.S.M."/>
            <person name="Mascher T."/>
            <person name="Medema M.H."/>
            <person name="Devos D.P."/>
            <person name="Kaster A.-K."/>
            <person name="Ovreas L."/>
            <person name="Rohde M."/>
            <person name="Galperin M.Y."/>
            <person name="Jogler C."/>
        </authorList>
    </citation>
    <scope>NUCLEOTIDE SEQUENCE [LARGE SCALE GENOMIC DNA]</scope>
    <source>
        <strain evidence="2 3">Pla123a</strain>
    </source>
</reference>
<accession>A0A5C5YHS5</accession>
<dbReference type="InterPro" id="IPR005135">
    <property type="entry name" value="Endo/exonuclease/phosphatase"/>
</dbReference>
<keyword evidence="3" id="KW-1185">Reference proteome</keyword>
<dbReference type="InterPro" id="IPR051916">
    <property type="entry name" value="GPI-anchor_lipid_remodeler"/>
</dbReference>
<dbReference type="Proteomes" id="UP000318478">
    <property type="component" value="Unassembled WGS sequence"/>
</dbReference>
<keyword evidence="2" id="KW-0540">Nuclease</keyword>